<dbReference type="InterPro" id="IPR007893">
    <property type="entry name" value="Spore_coat_U/FanG"/>
</dbReference>
<keyword evidence="3" id="KW-0946">Virion</keyword>
<feature type="domain" description="Spore coat protein U/FanG" evidence="2">
    <location>
        <begin position="19"/>
        <end position="152"/>
    </location>
</feature>
<keyword evidence="4" id="KW-1185">Reference proteome</keyword>
<evidence type="ECO:0000313" key="3">
    <source>
        <dbReference type="EMBL" id="QYD67171.1"/>
    </source>
</evidence>
<name>A0ABX8UFJ1_9BURK</name>
<organism evidence="3 4">
    <name type="scientific">Paraburkholderia edwinii</name>
    <dbReference type="NCBI Taxonomy" id="2861782"/>
    <lineage>
        <taxon>Bacteria</taxon>
        <taxon>Pseudomonadati</taxon>
        <taxon>Pseudomonadota</taxon>
        <taxon>Betaproteobacteria</taxon>
        <taxon>Burkholderiales</taxon>
        <taxon>Burkholderiaceae</taxon>
        <taxon>Paraburkholderia</taxon>
    </lineage>
</organism>
<dbReference type="SMART" id="SM00972">
    <property type="entry name" value="SCPU"/>
    <property type="match status" value="1"/>
</dbReference>
<feature type="signal peptide" evidence="1">
    <location>
        <begin position="1"/>
        <end position="16"/>
    </location>
</feature>
<keyword evidence="3" id="KW-0167">Capsid protein</keyword>
<feature type="chain" id="PRO_5046563330" evidence="1">
    <location>
        <begin position="17"/>
        <end position="155"/>
    </location>
</feature>
<dbReference type="PANTHER" id="PTHR37089:SF4">
    <property type="entry name" value="EXPORTED PROTEIN"/>
    <property type="match status" value="1"/>
</dbReference>
<evidence type="ECO:0000259" key="2">
    <source>
        <dbReference type="Pfam" id="PF05229"/>
    </source>
</evidence>
<dbReference type="EMBL" id="CP080095">
    <property type="protein sequence ID" value="QYD67171.1"/>
    <property type="molecule type" value="Genomic_DNA"/>
</dbReference>
<dbReference type="PANTHER" id="PTHR37089">
    <property type="entry name" value="PROTEIN U-RELATED"/>
    <property type="match status" value="1"/>
</dbReference>
<dbReference type="InterPro" id="IPR053167">
    <property type="entry name" value="Spore_coat_component"/>
</dbReference>
<evidence type="ECO:0000313" key="4">
    <source>
        <dbReference type="Proteomes" id="UP000826462"/>
    </source>
</evidence>
<dbReference type="RefSeq" id="WP_219796165.1">
    <property type="nucleotide sequence ID" value="NZ_CP080095.1"/>
</dbReference>
<gene>
    <name evidence="3" type="ORF">KZJ38_12290</name>
</gene>
<keyword evidence="1" id="KW-0732">Signal</keyword>
<proteinExistence type="predicted"/>
<sequence>MLGAFTLGLQPANAIAATTTGTFTVSAVVPAACSLSADSMSFGTYSGSALSTTSTITATCTASTPYSIALDAGLNASTAGDTSARRLGFGGSFIAYDLFQDAAHANHWGNTTGTDVYSGTGSGSSQAISVYGSLAAGAVPAPGTYSDTITATLTY</sequence>
<dbReference type="Pfam" id="PF05229">
    <property type="entry name" value="SCPU"/>
    <property type="match status" value="1"/>
</dbReference>
<reference evidence="3 4" key="1">
    <citation type="submission" date="2021-07" db="EMBL/GenBank/DDBJ databases">
        <title>Paraburkholderia edwinii protects Aspergillus sp. from phenazines by acting as a toxin sponge.</title>
        <authorList>
            <person name="Dahlstrom K.M."/>
            <person name="Newman D.K."/>
        </authorList>
    </citation>
    <scope>NUCLEOTIDE SEQUENCE [LARGE SCALE GENOMIC DNA]</scope>
    <source>
        <strain evidence="3 4">Pe01</strain>
    </source>
</reference>
<dbReference type="Proteomes" id="UP000826462">
    <property type="component" value="Chromosome 1"/>
</dbReference>
<protein>
    <submittedName>
        <fullName evidence="3">Spore coat protein U domain-containing protein</fullName>
    </submittedName>
</protein>
<evidence type="ECO:0000256" key="1">
    <source>
        <dbReference type="SAM" id="SignalP"/>
    </source>
</evidence>
<accession>A0ABX8UFJ1</accession>